<keyword evidence="5" id="KW-0349">Heme</keyword>
<dbReference type="Proteomes" id="UP000053259">
    <property type="component" value="Unassembled WGS sequence"/>
</dbReference>
<dbReference type="InParanoid" id="A0A0D1XQY3"/>
<dbReference type="PANTHER" id="PTHR47582">
    <property type="entry name" value="P450, PUTATIVE (EUROFUNG)-RELATED"/>
    <property type="match status" value="1"/>
</dbReference>
<evidence type="ECO:0000313" key="8">
    <source>
        <dbReference type="Proteomes" id="UP000053259"/>
    </source>
</evidence>
<evidence type="ECO:0000256" key="3">
    <source>
        <dbReference type="ARBA" id="ARBA00022723"/>
    </source>
</evidence>
<reference evidence="7 8" key="1">
    <citation type="submission" date="2015-01" db="EMBL/GenBank/DDBJ databases">
        <title>The Genome Sequence of Ochroconis gallopava CBS43764.</title>
        <authorList>
            <consortium name="The Broad Institute Genomics Platform"/>
            <person name="Cuomo C."/>
            <person name="de Hoog S."/>
            <person name="Gorbushina A."/>
            <person name="Stielow B."/>
            <person name="Teixiera M."/>
            <person name="Abouelleil A."/>
            <person name="Chapman S.B."/>
            <person name="Priest M."/>
            <person name="Young S.K."/>
            <person name="Wortman J."/>
            <person name="Nusbaum C."/>
            <person name="Birren B."/>
        </authorList>
    </citation>
    <scope>NUCLEOTIDE SEQUENCE [LARGE SCALE GENOMIC DNA]</scope>
    <source>
        <strain evidence="7 8">CBS 43764</strain>
    </source>
</reference>
<gene>
    <name evidence="7" type="ORF">PV09_04229</name>
</gene>
<keyword evidence="8" id="KW-1185">Reference proteome</keyword>
<dbReference type="EMBL" id="KN847539">
    <property type="protein sequence ID" value="KIW05081.1"/>
    <property type="molecule type" value="Genomic_DNA"/>
</dbReference>
<organism evidence="7 8">
    <name type="scientific">Verruconis gallopava</name>
    <dbReference type="NCBI Taxonomy" id="253628"/>
    <lineage>
        <taxon>Eukaryota</taxon>
        <taxon>Fungi</taxon>
        <taxon>Dikarya</taxon>
        <taxon>Ascomycota</taxon>
        <taxon>Pezizomycotina</taxon>
        <taxon>Dothideomycetes</taxon>
        <taxon>Pleosporomycetidae</taxon>
        <taxon>Venturiales</taxon>
        <taxon>Sympoventuriaceae</taxon>
        <taxon>Verruconis</taxon>
    </lineage>
</organism>
<comment type="cofactor">
    <cofactor evidence="1 5">
        <name>heme</name>
        <dbReference type="ChEBI" id="CHEBI:30413"/>
    </cofactor>
</comment>
<evidence type="ECO:0000256" key="6">
    <source>
        <dbReference type="SAM" id="SignalP"/>
    </source>
</evidence>
<dbReference type="STRING" id="253628.A0A0D1XQY3"/>
<keyword evidence="6" id="KW-0732">Signal</keyword>
<name>A0A0D1XQY3_9PEZI</name>
<dbReference type="GeneID" id="27312202"/>
<sequence length="524" mass="59516">MVSTSLFAVLFALLLAYLLDACFCHRRHSQEPPYVRPRIPLVGHALGLALHGSRYYDIVRISPGQPEIFTLPIFSFRIYVLNSRHLFPVIIRNARTLSFRPFAQLASRVWCSVSEPFMQMHEEGHRWIEDLFRDTRNALAVGSHLDYQNLMAGESLKNFIDQLDEDVGIEGKKRFNIYKWIHHTITVAASDGVYGKNNPFRDPAVENDYWYVIWAQGIKKQTAKLPSAFLRKELAARERLFKAFEKYWTSDWSDAAEITKSRKRLYDRDEVALRDQAAHQASFNLALLGNTIPTSFWALYDIFTRPELLKAIRAEIETNALIKRAVNGCSTFELDVAALRNKCPLLLSSFQESQRTKSIHAMIREVISDTLIESSTTKMKYFLAQGQYVQMPSGPIHKDVNIWGPNAADFDPYRFTKGTSVLPKSELPNSYAFLPWGSPPHLCPARQFASTEVLLFIALMALRFEFLQAGGGAWKTLGVKTGELVTILPPTDEVLLDIGKREGFQGFWIVKMGESSQKVPLASG</sequence>
<dbReference type="GO" id="GO:0004497">
    <property type="term" value="F:monooxygenase activity"/>
    <property type="evidence" value="ECO:0007669"/>
    <property type="project" value="InterPro"/>
</dbReference>
<dbReference type="OrthoDB" id="1470350at2759"/>
<feature type="binding site" description="axial binding residue" evidence="5">
    <location>
        <position position="443"/>
    </location>
    <ligand>
        <name>heme</name>
        <dbReference type="ChEBI" id="CHEBI:30413"/>
    </ligand>
    <ligandPart>
        <name>Fe</name>
        <dbReference type="ChEBI" id="CHEBI:18248"/>
    </ligandPart>
</feature>
<feature type="signal peptide" evidence="6">
    <location>
        <begin position="1"/>
        <end position="24"/>
    </location>
</feature>
<keyword evidence="3 5" id="KW-0479">Metal-binding</keyword>
<accession>A0A0D1XQY3</accession>
<dbReference type="InterPro" id="IPR002403">
    <property type="entry name" value="Cyt_P450_E_grp-IV"/>
</dbReference>
<dbReference type="CDD" id="cd11040">
    <property type="entry name" value="CYP7_CYP8-like"/>
    <property type="match status" value="1"/>
</dbReference>
<dbReference type="Pfam" id="PF00067">
    <property type="entry name" value="p450"/>
    <property type="match status" value="1"/>
</dbReference>
<evidence type="ECO:0000313" key="7">
    <source>
        <dbReference type="EMBL" id="KIW05081.1"/>
    </source>
</evidence>
<keyword evidence="4 5" id="KW-0408">Iron</keyword>
<dbReference type="InterPro" id="IPR053007">
    <property type="entry name" value="CYP450_monoxygenase_sec-met"/>
</dbReference>
<dbReference type="RefSeq" id="XP_016214950.1">
    <property type="nucleotide sequence ID" value="XM_016357546.1"/>
</dbReference>
<feature type="chain" id="PRO_5002246436" description="Cytochrome P450" evidence="6">
    <location>
        <begin position="25"/>
        <end position="524"/>
    </location>
</feature>
<dbReference type="AlphaFoldDB" id="A0A0D1XQY3"/>
<evidence type="ECO:0000256" key="4">
    <source>
        <dbReference type="ARBA" id="ARBA00023004"/>
    </source>
</evidence>
<dbReference type="GO" id="GO:0005506">
    <property type="term" value="F:iron ion binding"/>
    <property type="evidence" value="ECO:0007669"/>
    <property type="project" value="InterPro"/>
</dbReference>
<evidence type="ECO:0000256" key="2">
    <source>
        <dbReference type="ARBA" id="ARBA00010617"/>
    </source>
</evidence>
<dbReference type="Gene3D" id="1.10.630.10">
    <property type="entry name" value="Cytochrome P450"/>
    <property type="match status" value="1"/>
</dbReference>
<dbReference type="PANTHER" id="PTHR47582:SF1">
    <property type="entry name" value="P450, PUTATIVE (EUROFUNG)-RELATED"/>
    <property type="match status" value="1"/>
</dbReference>
<protein>
    <recommendedName>
        <fullName evidence="9">Cytochrome P450</fullName>
    </recommendedName>
</protein>
<evidence type="ECO:0000256" key="1">
    <source>
        <dbReference type="ARBA" id="ARBA00001971"/>
    </source>
</evidence>
<dbReference type="SUPFAM" id="SSF48264">
    <property type="entry name" value="Cytochrome P450"/>
    <property type="match status" value="1"/>
</dbReference>
<proteinExistence type="inferred from homology"/>
<evidence type="ECO:0000256" key="5">
    <source>
        <dbReference type="PIRSR" id="PIRSR602403-1"/>
    </source>
</evidence>
<dbReference type="VEuPathDB" id="FungiDB:PV09_04229"/>
<dbReference type="GO" id="GO:0016705">
    <property type="term" value="F:oxidoreductase activity, acting on paired donors, with incorporation or reduction of molecular oxygen"/>
    <property type="evidence" value="ECO:0007669"/>
    <property type="project" value="InterPro"/>
</dbReference>
<dbReference type="HOGENOM" id="CLU_018012_4_2_1"/>
<evidence type="ECO:0008006" key="9">
    <source>
        <dbReference type="Google" id="ProtNLM"/>
    </source>
</evidence>
<comment type="similarity">
    <text evidence="2">Belongs to the cytochrome P450 family.</text>
</comment>
<dbReference type="InterPro" id="IPR001128">
    <property type="entry name" value="Cyt_P450"/>
</dbReference>
<dbReference type="GO" id="GO:0020037">
    <property type="term" value="F:heme binding"/>
    <property type="evidence" value="ECO:0007669"/>
    <property type="project" value="InterPro"/>
</dbReference>
<dbReference type="InterPro" id="IPR036396">
    <property type="entry name" value="Cyt_P450_sf"/>
</dbReference>
<dbReference type="PRINTS" id="PR00465">
    <property type="entry name" value="EP450IV"/>
</dbReference>